<gene>
    <name evidence="1" type="ORF">UFOVP49_55</name>
</gene>
<proteinExistence type="predicted"/>
<sequence>MKSLKIATKYEPKSSHIRLFDWSAITDDYDGGDPIGYGVTEEAAIDDLLDQLWEYAA</sequence>
<name>A0A6J5KTH9_9CAUD</name>
<organism evidence="1">
    <name type="scientific">uncultured Caudovirales phage</name>
    <dbReference type="NCBI Taxonomy" id="2100421"/>
    <lineage>
        <taxon>Viruses</taxon>
        <taxon>Duplodnaviria</taxon>
        <taxon>Heunggongvirae</taxon>
        <taxon>Uroviricota</taxon>
        <taxon>Caudoviricetes</taxon>
        <taxon>Peduoviridae</taxon>
        <taxon>Maltschvirus</taxon>
        <taxon>Maltschvirus maltsch</taxon>
    </lineage>
</organism>
<reference evidence="1" key="1">
    <citation type="submission" date="2020-04" db="EMBL/GenBank/DDBJ databases">
        <authorList>
            <person name="Chiriac C."/>
            <person name="Salcher M."/>
            <person name="Ghai R."/>
            <person name="Kavagutti S V."/>
        </authorList>
    </citation>
    <scope>NUCLEOTIDE SEQUENCE</scope>
</reference>
<protein>
    <submittedName>
        <fullName evidence="1">Uncharacterized protein</fullName>
    </submittedName>
</protein>
<evidence type="ECO:0000313" key="1">
    <source>
        <dbReference type="EMBL" id="CAB4124197.1"/>
    </source>
</evidence>
<accession>A0A6J5KTH9</accession>
<dbReference type="EMBL" id="LR796178">
    <property type="protein sequence ID" value="CAB4124197.1"/>
    <property type="molecule type" value="Genomic_DNA"/>
</dbReference>